<reference evidence="2" key="1">
    <citation type="submission" date="2020-11" db="EMBL/GenBank/DDBJ databases">
        <authorList>
            <consortium name="DOE Joint Genome Institute"/>
            <person name="Ahrendt S."/>
            <person name="Riley R."/>
            <person name="Andreopoulos W."/>
            <person name="Labutti K."/>
            <person name="Pangilinan J."/>
            <person name="Ruiz-Duenas F.J."/>
            <person name="Barrasa J.M."/>
            <person name="Sanchez-Garcia M."/>
            <person name="Camarero S."/>
            <person name="Miyauchi S."/>
            <person name="Serrano A."/>
            <person name="Linde D."/>
            <person name="Babiker R."/>
            <person name="Drula E."/>
            <person name="Ayuso-Fernandez I."/>
            <person name="Pacheco R."/>
            <person name="Padilla G."/>
            <person name="Ferreira P."/>
            <person name="Barriuso J."/>
            <person name="Kellner H."/>
            <person name="Castanera R."/>
            <person name="Alfaro M."/>
            <person name="Ramirez L."/>
            <person name="Pisabarro A.G."/>
            <person name="Kuo A."/>
            <person name="Tritt A."/>
            <person name="Lipzen A."/>
            <person name="He G."/>
            <person name="Yan M."/>
            <person name="Ng V."/>
            <person name="Cullen D."/>
            <person name="Martin F."/>
            <person name="Rosso M.-N."/>
            <person name="Henrissat B."/>
            <person name="Hibbett D."/>
            <person name="Martinez A.T."/>
            <person name="Grigoriev I.V."/>
        </authorList>
    </citation>
    <scope>NUCLEOTIDE SEQUENCE</scope>
    <source>
        <strain evidence="2">CBS 506.95</strain>
    </source>
</reference>
<organism evidence="2 3">
    <name type="scientific">Crepidotus variabilis</name>
    <dbReference type="NCBI Taxonomy" id="179855"/>
    <lineage>
        <taxon>Eukaryota</taxon>
        <taxon>Fungi</taxon>
        <taxon>Dikarya</taxon>
        <taxon>Basidiomycota</taxon>
        <taxon>Agaricomycotina</taxon>
        <taxon>Agaricomycetes</taxon>
        <taxon>Agaricomycetidae</taxon>
        <taxon>Agaricales</taxon>
        <taxon>Agaricineae</taxon>
        <taxon>Crepidotaceae</taxon>
        <taxon>Crepidotus</taxon>
    </lineage>
</organism>
<feature type="coiled-coil region" evidence="1">
    <location>
        <begin position="517"/>
        <end position="544"/>
    </location>
</feature>
<name>A0A9P6EFY9_9AGAR</name>
<dbReference type="OrthoDB" id="3016965at2759"/>
<dbReference type="Proteomes" id="UP000807306">
    <property type="component" value="Unassembled WGS sequence"/>
</dbReference>
<protein>
    <recommendedName>
        <fullName evidence="4">F-box domain-containing protein</fullName>
    </recommendedName>
</protein>
<evidence type="ECO:0000313" key="2">
    <source>
        <dbReference type="EMBL" id="KAF9528193.1"/>
    </source>
</evidence>
<proteinExistence type="predicted"/>
<keyword evidence="1" id="KW-0175">Coiled coil</keyword>
<accession>A0A9P6EFY9</accession>
<comment type="caution">
    <text evidence="2">The sequence shown here is derived from an EMBL/GenBank/DDBJ whole genome shotgun (WGS) entry which is preliminary data.</text>
</comment>
<dbReference type="EMBL" id="MU157855">
    <property type="protein sequence ID" value="KAF9528193.1"/>
    <property type="molecule type" value="Genomic_DNA"/>
</dbReference>
<evidence type="ECO:0000313" key="3">
    <source>
        <dbReference type="Proteomes" id="UP000807306"/>
    </source>
</evidence>
<evidence type="ECO:0008006" key="4">
    <source>
        <dbReference type="Google" id="ProtNLM"/>
    </source>
</evidence>
<dbReference type="AlphaFoldDB" id="A0A9P6EFY9"/>
<evidence type="ECO:0000256" key="1">
    <source>
        <dbReference type="SAM" id="Coils"/>
    </source>
</evidence>
<keyword evidence="3" id="KW-1185">Reference proteome</keyword>
<gene>
    <name evidence="2" type="ORF">CPB83DRAFT_855051</name>
</gene>
<sequence>MSTRYNLSGTVYIEVQRACTLKSGDPCNGCVALAEIGRQTRKASGVVSDMVSRRHEALIKLNEDHDPFFRHFPIEISGQIFLDCLPETSPPYGLPADYDMEPKRLPTLKTLMSICKNWRELVCSTPALWKTLFAHRPEHIRNIDRYLARSGGLPLTIDVDLYEKYWTLAQGHQMMKAICRHTSRWQTVTVRAPLAVIASITDHTITLKDGVPNLKYIRLTGLQNYFGGGPSTYTLAFGNQNASAASPTEIIMRNVIVSRTTFDLRCLTFLTLDDTPINHLEDILFNSPLLRAVSAKVYGSGARRRQSLTDQAVTRSPFIHSSLKHLDLTIYDTGDDNFFDAITLPSMIALKCRSLHPNQRDQYRGLYDLFLRSRSPLESLNLSLYCTEEQLLRLLLLTSSLRELTIDEIILTGLFFNCLGGTALPPSTKVQTTFLPKLGAIRFGADQVYHQPFDVSLLRTMIRDPSPTEASFSRVLLDITVVWDKHYGRLSESDELIIWDLLNQGIEISLPVDGSDSEDIIEKYARLRNARAKLREENVQFAATGRISL</sequence>